<dbReference type="InterPro" id="IPR004274">
    <property type="entry name" value="FCP1_dom"/>
</dbReference>
<evidence type="ECO:0000313" key="4">
    <source>
        <dbReference type="Proteomes" id="UP001628156"/>
    </source>
</evidence>
<keyword evidence="1" id="KW-0653">Protein transport</keyword>
<evidence type="ECO:0000256" key="1">
    <source>
        <dbReference type="RuleBase" id="RU365079"/>
    </source>
</evidence>
<comment type="subunit">
    <text evidence="1">Component of the TIM23 complex.</text>
</comment>
<dbReference type="InterPro" id="IPR036412">
    <property type="entry name" value="HAD-like_sf"/>
</dbReference>
<evidence type="ECO:0000259" key="2">
    <source>
        <dbReference type="PROSITE" id="PS50969"/>
    </source>
</evidence>
<feature type="domain" description="FCP1 homology" evidence="2">
    <location>
        <begin position="25"/>
        <end position="189"/>
    </location>
</feature>
<dbReference type="CDD" id="cd07521">
    <property type="entry name" value="HAD_FCP1-like"/>
    <property type="match status" value="1"/>
</dbReference>
<keyword evidence="4" id="KW-1185">Reference proteome</keyword>
<comment type="caution">
    <text evidence="3">The sequence shown here is derived from an EMBL/GenBank/DDBJ whole genome shotgun (WGS) entry which is preliminary data.</text>
</comment>
<dbReference type="SMART" id="SM00577">
    <property type="entry name" value="CPDc"/>
    <property type="match status" value="1"/>
</dbReference>
<sequence>MNKINYNNIISINQQKGSVLFQSIQKECPLLVVFDLDDTLIHTHINTNNVCINSSDIFTIRVNEIKYFCEVRKGVVETLERLSKQFRIMIYTASKKEYADQVVSHLEKNCKLFSKILYREDCLEEEGFIYKTIHNINYNAKRIICIDDNPSAWKKLENVYVCKKYYGGIDDEMIDIEKFINYCSFMEDVRDIILEHSLNVVFYVFLLF</sequence>
<dbReference type="Gene3D" id="3.40.50.1000">
    <property type="entry name" value="HAD superfamily/HAD-like"/>
    <property type="match status" value="1"/>
</dbReference>
<dbReference type="Proteomes" id="UP001628156">
    <property type="component" value="Unassembled WGS sequence"/>
</dbReference>
<comment type="subcellular location">
    <subcellularLocation>
        <location evidence="1">Mitochondrion inner membrane</location>
        <topology evidence="1">Single-pass membrane protein</topology>
    </subcellularLocation>
</comment>
<comment type="function">
    <text evidence="1">Essential component of the TIM23 complex, a complex that mediates the translocation of transit peptide-containing proteins across the mitochondrial inner membrane.</text>
</comment>
<dbReference type="InterPro" id="IPR050365">
    <property type="entry name" value="TIM50"/>
</dbReference>
<dbReference type="EMBL" id="BAAFRS010000378">
    <property type="protein sequence ID" value="GAB1228153.1"/>
    <property type="molecule type" value="Genomic_DNA"/>
</dbReference>
<protein>
    <recommendedName>
        <fullName evidence="1">Mitochondrial import inner membrane translocase subunit TIM50</fullName>
    </recommendedName>
</protein>
<dbReference type="PANTHER" id="PTHR12210">
    <property type="entry name" value="DULLARD PROTEIN PHOSPHATASE"/>
    <property type="match status" value="1"/>
</dbReference>
<keyword evidence="1" id="KW-0813">Transport</keyword>
<name>A0ABQ0DZH0_9EUKA</name>
<keyword evidence="1" id="KW-0496">Mitochondrion</keyword>
<organism evidence="3 4">
    <name type="scientific">Entamoeba nuttalli</name>
    <dbReference type="NCBI Taxonomy" id="412467"/>
    <lineage>
        <taxon>Eukaryota</taxon>
        <taxon>Amoebozoa</taxon>
        <taxon>Evosea</taxon>
        <taxon>Archamoebae</taxon>
        <taxon>Mastigamoebida</taxon>
        <taxon>Entamoebidae</taxon>
        <taxon>Entamoeba</taxon>
    </lineage>
</organism>
<dbReference type="PROSITE" id="PS50969">
    <property type="entry name" value="FCP1"/>
    <property type="match status" value="1"/>
</dbReference>
<dbReference type="SUPFAM" id="SSF56784">
    <property type="entry name" value="HAD-like"/>
    <property type="match status" value="1"/>
</dbReference>
<comment type="similarity">
    <text evidence="1">Belongs to the TIM50 family.</text>
</comment>
<evidence type="ECO:0000313" key="3">
    <source>
        <dbReference type="EMBL" id="GAB1228153.1"/>
    </source>
</evidence>
<keyword evidence="1" id="KW-0809">Transit peptide</keyword>
<gene>
    <name evidence="3" type="ORF">ENUP19_0378G0034</name>
</gene>
<proteinExistence type="inferred from homology"/>
<dbReference type="InterPro" id="IPR023214">
    <property type="entry name" value="HAD_sf"/>
</dbReference>
<keyword evidence="1" id="KW-0811">Translocation</keyword>
<dbReference type="Pfam" id="PF03031">
    <property type="entry name" value="NIF"/>
    <property type="match status" value="1"/>
</dbReference>
<reference evidence="3 4" key="1">
    <citation type="journal article" date="2019" name="PLoS Negl. Trop. Dis.">
        <title>Whole genome sequencing of Entamoeba nuttalli reveals mammalian host-related molecular signatures and a novel octapeptide-repeat surface protein.</title>
        <authorList>
            <person name="Tanaka M."/>
            <person name="Makiuchi T."/>
            <person name="Komiyama T."/>
            <person name="Shiina T."/>
            <person name="Osaki K."/>
            <person name="Tachibana H."/>
        </authorList>
    </citation>
    <scope>NUCLEOTIDE SEQUENCE [LARGE SCALE GENOMIC DNA]</scope>
    <source>
        <strain evidence="3 4">P19-061405</strain>
    </source>
</reference>
<accession>A0ABQ0DZH0</accession>